<reference evidence="1" key="1">
    <citation type="submission" date="2023-06" db="EMBL/GenBank/DDBJ databases">
        <title>Comparative genomics of Bacillaceae isolates and their secondary metabolite potential.</title>
        <authorList>
            <person name="Song L."/>
            <person name="Nielsen L.J."/>
            <person name="Mohite O."/>
            <person name="Xu X."/>
            <person name="Weber T."/>
            <person name="Kovacs A.T."/>
        </authorList>
    </citation>
    <scope>NUCLEOTIDE SEQUENCE</scope>
    <source>
        <strain evidence="1">G1S1</strain>
    </source>
</reference>
<protein>
    <recommendedName>
        <fullName evidence="3">Lipoprotein</fullName>
    </recommendedName>
</protein>
<dbReference type="EMBL" id="JAUCFI010000003">
    <property type="protein sequence ID" value="MDM5283880.1"/>
    <property type="molecule type" value="Genomic_DNA"/>
</dbReference>
<dbReference type="Proteomes" id="UP001238973">
    <property type="component" value="Unassembled WGS sequence"/>
</dbReference>
<accession>A0AAJ1QLY6</accession>
<sequence>MLTFKQIFVGLLVIWSLAACDKEQEQVIKNDERVNVEQKNELQDSTQQDDVPSYEAPKYHIYGGWMNGGSYILIKSDDDDGEGKDKFTLEKFTKTGKDKIIKHFQLSETSGSKLTGIISSKESNRTSFLTLEFNKEKTEITVTLPNEKPVTY</sequence>
<dbReference type="PROSITE" id="PS51257">
    <property type="entry name" value="PROKAR_LIPOPROTEIN"/>
    <property type="match status" value="1"/>
</dbReference>
<comment type="caution">
    <text evidence="1">The sequence shown here is derived from an EMBL/GenBank/DDBJ whole genome shotgun (WGS) entry which is preliminary data.</text>
</comment>
<evidence type="ECO:0000313" key="1">
    <source>
        <dbReference type="EMBL" id="MDM5283880.1"/>
    </source>
</evidence>
<evidence type="ECO:0008006" key="3">
    <source>
        <dbReference type="Google" id="ProtNLM"/>
    </source>
</evidence>
<organism evidence="1 2">
    <name type="scientific">Peribacillus frigoritolerans</name>
    <dbReference type="NCBI Taxonomy" id="450367"/>
    <lineage>
        <taxon>Bacteria</taxon>
        <taxon>Bacillati</taxon>
        <taxon>Bacillota</taxon>
        <taxon>Bacilli</taxon>
        <taxon>Bacillales</taxon>
        <taxon>Bacillaceae</taxon>
        <taxon>Peribacillus</taxon>
    </lineage>
</organism>
<proteinExistence type="predicted"/>
<name>A0AAJ1QLY6_9BACI</name>
<dbReference type="AlphaFoldDB" id="A0AAJ1QLY6"/>
<evidence type="ECO:0000313" key="2">
    <source>
        <dbReference type="Proteomes" id="UP001238973"/>
    </source>
</evidence>
<dbReference type="RefSeq" id="WP_289349631.1">
    <property type="nucleotide sequence ID" value="NZ_JAUCFI010000003.1"/>
</dbReference>
<gene>
    <name evidence="1" type="ORF">QUF85_11245</name>
</gene>